<comment type="caution">
    <text evidence="3">The sequence shown here is derived from an EMBL/GenBank/DDBJ whole genome shotgun (WGS) entry which is preliminary data.</text>
</comment>
<dbReference type="Pfam" id="PF01075">
    <property type="entry name" value="Glyco_transf_9"/>
    <property type="match status" value="1"/>
</dbReference>
<evidence type="ECO:0000256" key="1">
    <source>
        <dbReference type="ARBA" id="ARBA00022676"/>
    </source>
</evidence>
<accession>A0ABP8VZQ3</accession>
<organism evidence="3 4">
    <name type="scientific">Pseudonocardia yuanmonensis</name>
    <dbReference type="NCBI Taxonomy" id="1095914"/>
    <lineage>
        <taxon>Bacteria</taxon>
        <taxon>Bacillati</taxon>
        <taxon>Actinomycetota</taxon>
        <taxon>Actinomycetes</taxon>
        <taxon>Pseudonocardiales</taxon>
        <taxon>Pseudonocardiaceae</taxon>
        <taxon>Pseudonocardia</taxon>
    </lineage>
</organism>
<evidence type="ECO:0000313" key="3">
    <source>
        <dbReference type="EMBL" id="GAA4676409.1"/>
    </source>
</evidence>
<dbReference type="CDD" id="cd03789">
    <property type="entry name" value="GT9_LPS_heptosyltransferase"/>
    <property type="match status" value="1"/>
</dbReference>
<dbReference type="Proteomes" id="UP001500325">
    <property type="component" value="Unassembled WGS sequence"/>
</dbReference>
<protein>
    <submittedName>
        <fullName evidence="3">Glycosyltransferase family 9 protein</fullName>
    </submittedName>
</protein>
<dbReference type="SUPFAM" id="SSF53756">
    <property type="entry name" value="UDP-Glycosyltransferase/glycogen phosphorylase"/>
    <property type="match status" value="1"/>
</dbReference>
<reference evidence="4" key="1">
    <citation type="journal article" date="2019" name="Int. J. Syst. Evol. Microbiol.">
        <title>The Global Catalogue of Microorganisms (GCM) 10K type strain sequencing project: providing services to taxonomists for standard genome sequencing and annotation.</title>
        <authorList>
            <consortium name="The Broad Institute Genomics Platform"/>
            <consortium name="The Broad Institute Genome Sequencing Center for Infectious Disease"/>
            <person name="Wu L."/>
            <person name="Ma J."/>
        </authorList>
    </citation>
    <scope>NUCLEOTIDE SEQUENCE [LARGE SCALE GENOMIC DNA]</scope>
    <source>
        <strain evidence="4">JCM 18055</strain>
    </source>
</reference>
<keyword evidence="2" id="KW-0808">Transferase</keyword>
<evidence type="ECO:0000256" key="2">
    <source>
        <dbReference type="ARBA" id="ARBA00022679"/>
    </source>
</evidence>
<dbReference type="InterPro" id="IPR051199">
    <property type="entry name" value="LPS_LOS_Heptosyltrfase"/>
</dbReference>
<name>A0ABP8VZQ3_9PSEU</name>
<gene>
    <name evidence="3" type="ORF">GCM10023215_05850</name>
</gene>
<sequence length="357" mass="37336">MPDHGLLPDVRRIAVLRANGLGDSLVAQPALAALRAAYPDASITLATSPPVAELLRGRPFPVDEVLEAPRVPGVRGEVGGPPDDPAEVVEEFCAAMRAREFDLAVQLHGGGANANPLLLRFGARVTAGSRAEDAPALTRTIPWTPFQHDVMRWLEVVDLVGARPVTLRPELTVTDADRAAADAALADLHGPLVVLHPGATDISRQWPPERLGQVGRALAEQRGACVAVIGGKGDLELAEQVRAGLGDAPVLDLVGTLDLNGLVGVAERADLLVGNDSGPRHIAEAVGTPTVGVFTLANLVDVSPLFRARHRVVVDWESRCAVCGDPYLGRTCGHDATVLAGVEVPEVLDAALALLPG</sequence>
<keyword evidence="4" id="KW-1185">Reference proteome</keyword>
<dbReference type="InterPro" id="IPR002201">
    <property type="entry name" value="Glyco_trans_9"/>
</dbReference>
<keyword evidence="1" id="KW-0328">Glycosyltransferase</keyword>
<proteinExistence type="predicted"/>
<evidence type="ECO:0000313" key="4">
    <source>
        <dbReference type="Proteomes" id="UP001500325"/>
    </source>
</evidence>
<dbReference type="Gene3D" id="3.40.50.2000">
    <property type="entry name" value="Glycogen Phosphorylase B"/>
    <property type="match status" value="2"/>
</dbReference>
<dbReference type="PANTHER" id="PTHR30160:SF1">
    <property type="entry name" value="LIPOPOLYSACCHARIDE 1,2-N-ACETYLGLUCOSAMINETRANSFERASE-RELATED"/>
    <property type="match status" value="1"/>
</dbReference>
<dbReference type="EMBL" id="BAABIC010000002">
    <property type="protein sequence ID" value="GAA4676409.1"/>
    <property type="molecule type" value="Genomic_DNA"/>
</dbReference>
<dbReference type="PANTHER" id="PTHR30160">
    <property type="entry name" value="TETRAACYLDISACCHARIDE 4'-KINASE-RELATED"/>
    <property type="match status" value="1"/>
</dbReference>
<dbReference type="RefSeq" id="WP_345378128.1">
    <property type="nucleotide sequence ID" value="NZ_BAABIC010000002.1"/>
</dbReference>